<accession>A0ABD5ZFE2</accession>
<dbReference type="AlphaFoldDB" id="A0ABD5ZFE2"/>
<feature type="transmembrane region" description="Helical" evidence="1">
    <location>
        <begin position="127"/>
        <end position="147"/>
    </location>
</feature>
<dbReference type="Proteomes" id="UP001596481">
    <property type="component" value="Unassembled WGS sequence"/>
</dbReference>
<protein>
    <recommendedName>
        <fullName evidence="4">DUF2975 domain-containing protein</fullName>
    </recommendedName>
</protein>
<proteinExistence type="predicted"/>
<sequence>MLRRLIDRARATPSSAILAVEVALAGFVLAGVGLAFASPFSTLPFADIGLRTAAAAITALTITSLLAASYRFVRLVTGRGGIAIESFWRGLELIFALFVTGIVALGVRLGEAVRAAPTTSGDGGSVYVGLFLAFVLAGVGLAVLVCLRAMWRVVNAEIQSALGAA</sequence>
<feature type="transmembrane region" description="Helical" evidence="1">
    <location>
        <begin position="12"/>
        <end position="36"/>
    </location>
</feature>
<evidence type="ECO:0008006" key="4">
    <source>
        <dbReference type="Google" id="ProtNLM"/>
    </source>
</evidence>
<evidence type="ECO:0000313" key="3">
    <source>
        <dbReference type="Proteomes" id="UP001596481"/>
    </source>
</evidence>
<feature type="transmembrane region" description="Helical" evidence="1">
    <location>
        <begin position="90"/>
        <end position="107"/>
    </location>
</feature>
<keyword evidence="1" id="KW-0812">Transmembrane</keyword>
<organism evidence="2 3">
    <name type="scientific">Haloferax namakaokahaiae</name>
    <dbReference type="NCBI Taxonomy" id="1748331"/>
    <lineage>
        <taxon>Archaea</taxon>
        <taxon>Methanobacteriati</taxon>
        <taxon>Methanobacteriota</taxon>
        <taxon>Stenosarchaea group</taxon>
        <taxon>Halobacteria</taxon>
        <taxon>Halobacteriales</taxon>
        <taxon>Haloferacaceae</taxon>
        <taxon>Haloferax</taxon>
    </lineage>
</organism>
<reference evidence="2 3" key="1">
    <citation type="journal article" date="2019" name="Int. J. Syst. Evol. Microbiol.">
        <title>The Global Catalogue of Microorganisms (GCM) 10K type strain sequencing project: providing services to taxonomists for standard genome sequencing and annotation.</title>
        <authorList>
            <consortium name="The Broad Institute Genomics Platform"/>
            <consortium name="The Broad Institute Genome Sequencing Center for Infectious Disease"/>
            <person name="Wu L."/>
            <person name="Ma J."/>
        </authorList>
    </citation>
    <scope>NUCLEOTIDE SEQUENCE [LARGE SCALE GENOMIC DNA]</scope>
    <source>
        <strain evidence="2 3">DSM 29988</strain>
    </source>
</reference>
<keyword evidence="1" id="KW-1133">Transmembrane helix</keyword>
<gene>
    <name evidence="2" type="ORF">ACFQJC_10740</name>
</gene>
<feature type="transmembrane region" description="Helical" evidence="1">
    <location>
        <begin position="48"/>
        <end position="70"/>
    </location>
</feature>
<comment type="caution">
    <text evidence="2">The sequence shown here is derived from an EMBL/GenBank/DDBJ whole genome shotgun (WGS) entry which is preliminary data.</text>
</comment>
<keyword evidence="1" id="KW-0472">Membrane</keyword>
<dbReference type="EMBL" id="JBHTAA010000005">
    <property type="protein sequence ID" value="MFC7203994.1"/>
    <property type="molecule type" value="Genomic_DNA"/>
</dbReference>
<name>A0ABD5ZFE2_9EURY</name>
<evidence type="ECO:0000256" key="1">
    <source>
        <dbReference type="SAM" id="Phobius"/>
    </source>
</evidence>
<dbReference type="RefSeq" id="WP_390223333.1">
    <property type="nucleotide sequence ID" value="NZ_JBHTAA010000005.1"/>
</dbReference>
<evidence type="ECO:0000313" key="2">
    <source>
        <dbReference type="EMBL" id="MFC7203994.1"/>
    </source>
</evidence>
<keyword evidence="3" id="KW-1185">Reference proteome</keyword>